<dbReference type="GO" id="GO:0005524">
    <property type="term" value="F:ATP binding"/>
    <property type="evidence" value="ECO:0007669"/>
    <property type="project" value="InterPro"/>
</dbReference>
<name>A0A6J6NLS0_9ZZZZ</name>
<evidence type="ECO:0000313" key="2">
    <source>
        <dbReference type="EMBL" id="CAB4685694.1"/>
    </source>
</evidence>
<dbReference type="SUPFAM" id="SSF52540">
    <property type="entry name" value="P-loop containing nucleoside triphosphate hydrolases"/>
    <property type="match status" value="1"/>
</dbReference>
<proteinExistence type="predicted"/>
<feature type="domain" description="Helicase ATP-binding" evidence="1">
    <location>
        <begin position="17"/>
        <end position="173"/>
    </location>
</feature>
<evidence type="ECO:0000259" key="1">
    <source>
        <dbReference type="PROSITE" id="PS51192"/>
    </source>
</evidence>
<dbReference type="Pfam" id="PF04851">
    <property type="entry name" value="ResIII"/>
    <property type="match status" value="1"/>
</dbReference>
<dbReference type="AlphaFoldDB" id="A0A6J6NLS0"/>
<sequence>MTRTVRLRPWQKAALDQFVEADRRDFLAVATPGAGKTTFALTVARHELAVEPSRLVIVAPTAHLKIQWAEAAARFSLHLDPSWSAADGRLPSDMHGIVTSYQQVASSAAVLARLSRGAFVVFDELHHAAEERAWGAAIAEAFADARKRLALSGTPFRSDTQAIPFIAYRGDEAVPDYEYGYGDALRDRRVVRPVYFPRTNGHMEWSAPDGSMHSASFDDQLSNTRASQRLRTALSLEGDWLPTVLRAANARLMEVRKEQPNAGGLVIAIDQDHARGIADILRTRFGTTARVVTSDDPDASGGIAAFSTSNEPWLVAVRMVSEGVDIPRLRVGVYATTTSTELFFRQAVGRLVRWTRGVPKQRAWLYIPDDARLRILAARIAEQRRHSLRRDGLEVPFERKEDEGVLDEVPSEEEQMSLFAVISAVATGADDHADLVYDDLDEPDDLGGSLDVELTLGPPPPLSGDTGALDDAEGGGLTRREQKLYLRDENAAIARELVRRTGMTHAAVNAELNRLSGVRKVAEATIDQLERRLRAGEKWIVKS</sequence>
<dbReference type="Gene3D" id="3.40.50.300">
    <property type="entry name" value="P-loop containing nucleotide triphosphate hydrolases"/>
    <property type="match status" value="2"/>
</dbReference>
<reference evidence="2" key="1">
    <citation type="submission" date="2020-05" db="EMBL/GenBank/DDBJ databases">
        <authorList>
            <person name="Chiriac C."/>
            <person name="Salcher M."/>
            <person name="Ghai R."/>
            <person name="Kavagutti S V."/>
        </authorList>
    </citation>
    <scope>NUCLEOTIDE SEQUENCE</scope>
</reference>
<organism evidence="2">
    <name type="scientific">freshwater metagenome</name>
    <dbReference type="NCBI Taxonomy" id="449393"/>
    <lineage>
        <taxon>unclassified sequences</taxon>
        <taxon>metagenomes</taxon>
        <taxon>ecological metagenomes</taxon>
    </lineage>
</organism>
<dbReference type="GO" id="GO:0005829">
    <property type="term" value="C:cytosol"/>
    <property type="evidence" value="ECO:0007669"/>
    <property type="project" value="TreeGrafter"/>
</dbReference>
<accession>A0A6J6NLS0</accession>
<dbReference type="InterPro" id="IPR014001">
    <property type="entry name" value="Helicase_ATP-bd"/>
</dbReference>
<dbReference type="PANTHER" id="PTHR47396">
    <property type="entry name" value="TYPE I RESTRICTION ENZYME ECOKI R PROTEIN"/>
    <property type="match status" value="1"/>
</dbReference>
<dbReference type="PROSITE" id="PS51192">
    <property type="entry name" value="HELICASE_ATP_BIND_1"/>
    <property type="match status" value="1"/>
</dbReference>
<dbReference type="InterPro" id="IPR006935">
    <property type="entry name" value="Helicase/UvrB_N"/>
</dbReference>
<dbReference type="InterPro" id="IPR050742">
    <property type="entry name" value="Helicase_Restrict-Modif_Enz"/>
</dbReference>
<dbReference type="SMART" id="SM00487">
    <property type="entry name" value="DEXDc"/>
    <property type="match status" value="1"/>
</dbReference>
<gene>
    <name evidence="2" type="ORF">UFOPK2399_00269</name>
</gene>
<dbReference type="GO" id="GO:0003677">
    <property type="term" value="F:DNA binding"/>
    <property type="evidence" value="ECO:0007669"/>
    <property type="project" value="InterPro"/>
</dbReference>
<dbReference type="GO" id="GO:0016787">
    <property type="term" value="F:hydrolase activity"/>
    <property type="evidence" value="ECO:0007669"/>
    <property type="project" value="InterPro"/>
</dbReference>
<dbReference type="EMBL" id="CAEZXP010000001">
    <property type="protein sequence ID" value="CAB4685694.1"/>
    <property type="molecule type" value="Genomic_DNA"/>
</dbReference>
<dbReference type="PANTHER" id="PTHR47396:SF2">
    <property type="entry name" value="HELICASE ATP-BINDING DOMAIN-CONTAINING PROTEIN"/>
    <property type="match status" value="1"/>
</dbReference>
<dbReference type="InterPro" id="IPR027417">
    <property type="entry name" value="P-loop_NTPase"/>
</dbReference>
<protein>
    <submittedName>
        <fullName evidence="2">Unannotated protein</fullName>
    </submittedName>
</protein>